<dbReference type="InterPro" id="IPR017850">
    <property type="entry name" value="Alkaline_phosphatase_core_sf"/>
</dbReference>
<dbReference type="PANTHER" id="PTHR43751:SF1">
    <property type="entry name" value="SULFATASE ATSG-RELATED"/>
    <property type="match status" value="1"/>
</dbReference>
<dbReference type="InterPro" id="IPR000917">
    <property type="entry name" value="Sulfatase_N"/>
</dbReference>
<feature type="compositionally biased region" description="Basic and acidic residues" evidence="3">
    <location>
        <begin position="458"/>
        <end position="471"/>
    </location>
</feature>
<accession>A0ABP8LR98</accession>
<dbReference type="InterPro" id="IPR024607">
    <property type="entry name" value="Sulfatase_CS"/>
</dbReference>
<feature type="domain" description="Sulfatase N-terminal" evidence="4">
    <location>
        <begin position="173"/>
        <end position="319"/>
    </location>
</feature>
<evidence type="ECO:0000256" key="3">
    <source>
        <dbReference type="SAM" id="MobiDB-lite"/>
    </source>
</evidence>
<dbReference type="Pfam" id="PF00884">
    <property type="entry name" value="Sulfatase"/>
    <property type="match status" value="2"/>
</dbReference>
<feature type="compositionally biased region" description="Basic and acidic residues" evidence="3">
    <location>
        <begin position="489"/>
        <end position="500"/>
    </location>
</feature>
<dbReference type="InterPro" id="IPR052701">
    <property type="entry name" value="GAG_Ulvan_Degrading_Sulfatases"/>
</dbReference>
<evidence type="ECO:0000313" key="6">
    <source>
        <dbReference type="Proteomes" id="UP001501508"/>
    </source>
</evidence>
<evidence type="ECO:0000256" key="1">
    <source>
        <dbReference type="ARBA" id="ARBA00008779"/>
    </source>
</evidence>
<dbReference type="CDD" id="cd16027">
    <property type="entry name" value="SGSH"/>
    <property type="match status" value="1"/>
</dbReference>
<feature type="domain" description="Sulfatase N-terminal" evidence="4">
    <location>
        <begin position="47"/>
        <end position="152"/>
    </location>
</feature>
<evidence type="ECO:0000259" key="4">
    <source>
        <dbReference type="Pfam" id="PF00884"/>
    </source>
</evidence>
<comment type="similarity">
    <text evidence="1">Belongs to the sulfatase family.</text>
</comment>
<organism evidence="5 6">
    <name type="scientific">Ravibacter arvi</name>
    <dbReference type="NCBI Taxonomy" id="2051041"/>
    <lineage>
        <taxon>Bacteria</taxon>
        <taxon>Pseudomonadati</taxon>
        <taxon>Bacteroidota</taxon>
        <taxon>Cytophagia</taxon>
        <taxon>Cytophagales</taxon>
        <taxon>Spirosomataceae</taxon>
        <taxon>Ravibacter</taxon>
    </lineage>
</organism>
<dbReference type="PROSITE" id="PS00523">
    <property type="entry name" value="SULFATASE_1"/>
    <property type="match status" value="1"/>
</dbReference>
<gene>
    <name evidence="5" type="ORF">GCM10023091_06090</name>
</gene>
<dbReference type="EMBL" id="BAABEY010000002">
    <property type="protein sequence ID" value="GAA4433038.1"/>
    <property type="molecule type" value="Genomic_DNA"/>
</dbReference>
<name>A0ABP8LR98_9BACT</name>
<evidence type="ECO:0000313" key="5">
    <source>
        <dbReference type="EMBL" id="GAA4433038.1"/>
    </source>
</evidence>
<feature type="region of interest" description="Disordered" evidence="3">
    <location>
        <begin position="455"/>
        <end position="500"/>
    </location>
</feature>
<dbReference type="SUPFAM" id="SSF53649">
    <property type="entry name" value="Alkaline phosphatase-like"/>
    <property type="match status" value="1"/>
</dbReference>
<dbReference type="PANTHER" id="PTHR43751">
    <property type="entry name" value="SULFATASE"/>
    <property type="match status" value="1"/>
</dbReference>
<dbReference type="Proteomes" id="UP001501508">
    <property type="component" value="Unassembled WGS sequence"/>
</dbReference>
<keyword evidence="2" id="KW-0378">Hydrolase</keyword>
<dbReference type="Gene3D" id="3.40.720.10">
    <property type="entry name" value="Alkaline Phosphatase, subunit A"/>
    <property type="match status" value="1"/>
</dbReference>
<sequence length="500" mass="55117">MVKALYSGLEIVYFSIAKPRLMKRFTLPLIILLSFLSGGPSIAGQSPNIIFIIGDDISWDDIGAYGNKKVKTPHLDKMAREGMLFRNVFLTASSCSPSRTSILTGRYPHNTGAAELHTPLPAHLSYFPESLRQRGYFTALAGKWHEGAFTKRAYDTLLVDRQLNGDGGEGQWLNLLNSRPAGKPFFFWLAPFDAHRPWSSGTPAVHNPDSEVEVPPNLADSEETRKDLAKYYDEISRLDGHIGALIGELERQKIADNTLIIFTSDNGRAFPGSKTRLYDAGLKTPFIVRWPAGITSGQSCGSLVSSIDIAPTLLELAGAVIPASVQGKSFAGLFADPAQAFRKFVFAEHNWHDYAAYERSVRSVSFLYIVNKRTGLDNGGPIDANQSPSAASLKAARPALTRLQNDVFLKPRPAEELFDNRQDPAQSVNQAGNRKYAGTLDELRTVLRQWQLETGDTEPEHLTPDWYDRENGQALPAKGKRGEMPGSAKKADLINEKGPF</sequence>
<reference evidence="6" key="1">
    <citation type="journal article" date="2019" name="Int. J. Syst. Evol. Microbiol.">
        <title>The Global Catalogue of Microorganisms (GCM) 10K type strain sequencing project: providing services to taxonomists for standard genome sequencing and annotation.</title>
        <authorList>
            <consortium name="The Broad Institute Genomics Platform"/>
            <consortium name="The Broad Institute Genome Sequencing Center for Infectious Disease"/>
            <person name="Wu L."/>
            <person name="Ma J."/>
        </authorList>
    </citation>
    <scope>NUCLEOTIDE SEQUENCE [LARGE SCALE GENOMIC DNA]</scope>
    <source>
        <strain evidence="6">JCM 31920</strain>
    </source>
</reference>
<evidence type="ECO:0000256" key="2">
    <source>
        <dbReference type="ARBA" id="ARBA00022801"/>
    </source>
</evidence>
<proteinExistence type="inferred from homology"/>
<dbReference type="PROSITE" id="PS00149">
    <property type="entry name" value="SULFATASE_2"/>
    <property type="match status" value="1"/>
</dbReference>
<keyword evidence="6" id="KW-1185">Reference proteome</keyword>
<comment type="caution">
    <text evidence="5">The sequence shown here is derived from an EMBL/GenBank/DDBJ whole genome shotgun (WGS) entry which is preliminary data.</text>
</comment>
<protein>
    <submittedName>
        <fullName evidence="5">Sulfatase</fullName>
    </submittedName>
</protein>